<protein>
    <recommendedName>
        <fullName evidence="4">Type I restriction modification DNA specificity domain-containing protein</fullName>
    </recommendedName>
</protein>
<dbReference type="Gene3D" id="3.90.220.20">
    <property type="entry name" value="DNA methylase specificity domains"/>
    <property type="match status" value="1"/>
</dbReference>
<reference evidence="6" key="1">
    <citation type="submission" date="2014-03" db="EMBL/GenBank/DDBJ databases">
        <title>The Genome Sequence of Puccinia striiformis f. sp. tritici PST-78.</title>
        <authorList>
            <consortium name="The Broad Institute Genome Sequencing Platform"/>
            <person name="Cuomo C."/>
            <person name="Hulbert S."/>
            <person name="Chen X."/>
            <person name="Walker B."/>
            <person name="Young S.K."/>
            <person name="Zeng Q."/>
            <person name="Gargeya S."/>
            <person name="Fitzgerald M."/>
            <person name="Haas B."/>
            <person name="Abouelleil A."/>
            <person name="Alvarado L."/>
            <person name="Arachchi H.M."/>
            <person name="Berlin A.M."/>
            <person name="Chapman S.B."/>
            <person name="Goldberg J."/>
            <person name="Griggs A."/>
            <person name="Gujja S."/>
            <person name="Hansen M."/>
            <person name="Howarth C."/>
            <person name="Imamovic A."/>
            <person name="Larimer J."/>
            <person name="McCowan C."/>
            <person name="Montmayeur A."/>
            <person name="Murphy C."/>
            <person name="Neiman D."/>
            <person name="Pearson M."/>
            <person name="Priest M."/>
            <person name="Roberts A."/>
            <person name="Saif S."/>
            <person name="Shea T."/>
            <person name="Sisk P."/>
            <person name="Sykes S."/>
            <person name="Wortman J."/>
            <person name="Nusbaum C."/>
            <person name="Birren B."/>
        </authorList>
    </citation>
    <scope>NUCLEOTIDE SEQUENCE [LARGE SCALE GENOMIC DNA]</scope>
    <source>
        <strain evidence="6">race PST-78</strain>
    </source>
</reference>
<evidence type="ECO:0000256" key="2">
    <source>
        <dbReference type="ARBA" id="ARBA00022747"/>
    </source>
</evidence>
<comment type="similarity">
    <text evidence="1">Belongs to the type-I restriction system S methylase family.</text>
</comment>
<name>A0A0L0UM90_9BASI</name>
<comment type="caution">
    <text evidence="5">The sequence shown here is derived from an EMBL/GenBank/DDBJ whole genome shotgun (WGS) entry which is preliminary data.</text>
</comment>
<evidence type="ECO:0000256" key="3">
    <source>
        <dbReference type="ARBA" id="ARBA00023125"/>
    </source>
</evidence>
<feature type="domain" description="Type I restriction modification DNA specificity" evidence="4">
    <location>
        <begin position="17"/>
        <end position="202"/>
    </location>
</feature>
<dbReference type="SUPFAM" id="SSF116734">
    <property type="entry name" value="DNA methylase specificity domain"/>
    <property type="match status" value="1"/>
</dbReference>
<accession>A0A0L0UM90</accession>
<evidence type="ECO:0000256" key="1">
    <source>
        <dbReference type="ARBA" id="ARBA00010923"/>
    </source>
</evidence>
<organism evidence="5 6">
    <name type="scientific">Puccinia striiformis f. sp. tritici PST-78</name>
    <dbReference type="NCBI Taxonomy" id="1165861"/>
    <lineage>
        <taxon>Eukaryota</taxon>
        <taxon>Fungi</taxon>
        <taxon>Dikarya</taxon>
        <taxon>Basidiomycota</taxon>
        <taxon>Pucciniomycotina</taxon>
        <taxon>Pucciniomycetes</taxon>
        <taxon>Pucciniales</taxon>
        <taxon>Pucciniaceae</taxon>
        <taxon>Puccinia</taxon>
    </lineage>
</organism>
<keyword evidence="3" id="KW-0238">DNA-binding</keyword>
<feature type="non-terminal residue" evidence="5">
    <location>
        <position position="222"/>
    </location>
</feature>
<dbReference type="Proteomes" id="UP000054564">
    <property type="component" value="Unassembled WGS sequence"/>
</dbReference>
<proteinExistence type="inferred from homology"/>
<sequence>MSELSSLEKLLDGAEVEWLPLGDISEIYGGLTGKTKSDFDGGNAKYISYKSIFGCIDIKQIPADTVKVGEDERQHRVKYGDVLFTGSSEIAEEAGMSSAITIEFDEPVYLNSFSFGVRFNEGINIIPEFSKYLFRTNLMRAKLSKTASGVTRFNMSKARFRKVLIPIISPNDPEKSLAIQSEIVRILDTFTALTAELTAELIARKKQYNYYRDQLLSFKEGE</sequence>
<keyword evidence="2" id="KW-0680">Restriction system</keyword>
<keyword evidence="6" id="KW-1185">Reference proteome</keyword>
<dbReference type="InterPro" id="IPR051212">
    <property type="entry name" value="Type-I_RE_S_subunit"/>
</dbReference>
<dbReference type="InterPro" id="IPR044946">
    <property type="entry name" value="Restrct_endonuc_typeI_TRD_sf"/>
</dbReference>
<evidence type="ECO:0000313" key="6">
    <source>
        <dbReference type="Proteomes" id="UP000054564"/>
    </source>
</evidence>
<dbReference type="PANTHER" id="PTHR43140">
    <property type="entry name" value="TYPE-1 RESTRICTION ENZYME ECOKI SPECIFICITY PROTEIN"/>
    <property type="match status" value="1"/>
</dbReference>
<dbReference type="GO" id="GO:0009307">
    <property type="term" value="P:DNA restriction-modification system"/>
    <property type="evidence" value="ECO:0007669"/>
    <property type="project" value="UniProtKB-KW"/>
</dbReference>
<dbReference type="Pfam" id="PF01420">
    <property type="entry name" value="Methylase_S"/>
    <property type="match status" value="1"/>
</dbReference>
<evidence type="ECO:0000259" key="4">
    <source>
        <dbReference type="Pfam" id="PF01420"/>
    </source>
</evidence>
<dbReference type="InterPro" id="IPR000055">
    <property type="entry name" value="Restrct_endonuc_typeI_TRD"/>
</dbReference>
<dbReference type="GO" id="GO:0003677">
    <property type="term" value="F:DNA binding"/>
    <property type="evidence" value="ECO:0007669"/>
    <property type="project" value="UniProtKB-KW"/>
</dbReference>
<dbReference type="PANTHER" id="PTHR43140:SF1">
    <property type="entry name" value="TYPE I RESTRICTION ENZYME ECOKI SPECIFICITY SUBUNIT"/>
    <property type="match status" value="1"/>
</dbReference>
<dbReference type="EMBL" id="AJIL01002843">
    <property type="protein sequence ID" value="KNE88192.1"/>
    <property type="molecule type" value="Genomic_DNA"/>
</dbReference>
<gene>
    <name evidence="5" type="ORF">PSTG_18413</name>
</gene>
<evidence type="ECO:0000313" key="5">
    <source>
        <dbReference type="EMBL" id="KNE88192.1"/>
    </source>
</evidence>
<dbReference type="AlphaFoldDB" id="A0A0L0UM90"/>